<gene>
    <name evidence="1" type="ORF">S12H4_19415</name>
</gene>
<evidence type="ECO:0000313" key="1">
    <source>
        <dbReference type="EMBL" id="GAI83746.1"/>
    </source>
</evidence>
<name>X1SX69_9ZZZZ</name>
<dbReference type="EMBL" id="BARW01009709">
    <property type="protein sequence ID" value="GAI83746.1"/>
    <property type="molecule type" value="Genomic_DNA"/>
</dbReference>
<comment type="caution">
    <text evidence="1">The sequence shown here is derived from an EMBL/GenBank/DDBJ whole genome shotgun (WGS) entry which is preliminary data.</text>
</comment>
<organism evidence="1">
    <name type="scientific">marine sediment metagenome</name>
    <dbReference type="NCBI Taxonomy" id="412755"/>
    <lineage>
        <taxon>unclassified sequences</taxon>
        <taxon>metagenomes</taxon>
        <taxon>ecological metagenomes</taxon>
    </lineage>
</organism>
<sequence length="73" mass="8757">MFIIKIKALKETISFYKVELEKEGLTERERDKYLKALKIIEKVIKGKERSGEKEKHKEFIAYNHKAVFQDSKR</sequence>
<protein>
    <submittedName>
        <fullName evidence="1">Uncharacterized protein</fullName>
    </submittedName>
</protein>
<dbReference type="AlphaFoldDB" id="X1SX69"/>
<proteinExistence type="predicted"/>
<reference evidence="1" key="1">
    <citation type="journal article" date="2014" name="Front. Microbiol.">
        <title>High frequency of phylogenetically diverse reductive dehalogenase-homologous genes in deep subseafloor sedimentary metagenomes.</title>
        <authorList>
            <person name="Kawai M."/>
            <person name="Futagami T."/>
            <person name="Toyoda A."/>
            <person name="Takaki Y."/>
            <person name="Nishi S."/>
            <person name="Hori S."/>
            <person name="Arai W."/>
            <person name="Tsubouchi T."/>
            <person name="Morono Y."/>
            <person name="Uchiyama I."/>
            <person name="Ito T."/>
            <person name="Fujiyama A."/>
            <person name="Inagaki F."/>
            <person name="Takami H."/>
        </authorList>
    </citation>
    <scope>NUCLEOTIDE SEQUENCE</scope>
    <source>
        <strain evidence="1">Expedition CK06-06</strain>
    </source>
</reference>
<accession>X1SX69</accession>